<keyword evidence="1" id="KW-0472">Membrane</keyword>
<feature type="transmembrane region" description="Helical" evidence="1">
    <location>
        <begin position="168"/>
        <end position="197"/>
    </location>
</feature>
<feature type="transmembrane region" description="Helical" evidence="1">
    <location>
        <begin position="83"/>
        <end position="103"/>
    </location>
</feature>
<keyword evidence="1" id="KW-0812">Transmembrane</keyword>
<accession>A0A6J6NGL0</accession>
<evidence type="ECO:0000256" key="1">
    <source>
        <dbReference type="SAM" id="Phobius"/>
    </source>
</evidence>
<organism evidence="2">
    <name type="scientific">freshwater metagenome</name>
    <dbReference type="NCBI Taxonomy" id="449393"/>
    <lineage>
        <taxon>unclassified sequences</taxon>
        <taxon>metagenomes</taxon>
        <taxon>ecological metagenomes</taxon>
    </lineage>
</organism>
<feature type="transmembrane region" description="Helical" evidence="1">
    <location>
        <begin position="370"/>
        <end position="392"/>
    </location>
</feature>
<keyword evidence="1" id="KW-1133">Transmembrane helix</keyword>
<proteinExistence type="predicted"/>
<name>A0A6J6NGL0_9ZZZZ</name>
<protein>
    <submittedName>
        <fullName evidence="2">Unannotated protein</fullName>
    </submittedName>
</protein>
<evidence type="ECO:0000313" key="2">
    <source>
        <dbReference type="EMBL" id="CAB4685750.1"/>
    </source>
</evidence>
<sequence>MNTHQPLLPRDSRWSRTLLACVAAYLIVVAIWFAVTVLKRSVGDYGLLETWIGPQYFADYSHGFVRRGLPGEVLRRLSDRSSFAVLAAMWVLTFAALGGLLLVTARVASRARSAGAANVVIVIALVLVSPISLSEIVLDPGRYDFVGITAVALLSLIVLIPSPRVGLATATVVVAVAVASEELLLVFTAPFVVVLAVRAVGGAAGRRQIARVASLVLLPGVVLAGISAVREPSAGSVAAMLAGAGHPASEIYNSATVLRLSFTDEVRLAYDWSHGLPNMLLSAGVWFVVYAVALLALALLLPKLPALFWHGAAFFALVAAGLGLVGVDDRRWWTLAFVAQLAFLTVLEPGTRTEQLTGWVTAHLPRAERVVPAAALAIALLAYNLPLTTIFVSDVVNRGYWSALNHLWWAPLRWLVGLL</sequence>
<feature type="transmembrane region" description="Helical" evidence="1">
    <location>
        <begin position="307"/>
        <end position="326"/>
    </location>
</feature>
<feature type="transmembrane region" description="Helical" evidence="1">
    <location>
        <begin position="17"/>
        <end position="38"/>
    </location>
</feature>
<reference evidence="2" key="1">
    <citation type="submission" date="2020-05" db="EMBL/GenBank/DDBJ databases">
        <authorList>
            <person name="Chiriac C."/>
            <person name="Salcher M."/>
            <person name="Ghai R."/>
            <person name="Kavagutti S V."/>
        </authorList>
    </citation>
    <scope>NUCLEOTIDE SEQUENCE</scope>
</reference>
<gene>
    <name evidence="2" type="ORF">UFOPK2399_00273</name>
</gene>
<dbReference type="AlphaFoldDB" id="A0A6J6NGL0"/>
<dbReference type="EMBL" id="CAEZXP010000001">
    <property type="protein sequence ID" value="CAB4685750.1"/>
    <property type="molecule type" value="Genomic_DNA"/>
</dbReference>
<feature type="transmembrane region" description="Helical" evidence="1">
    <location>
        <begin position="279"/>
        <end position="300"/>
    </location>
</feature>
<feature type="transmembrane region" description="Helical" evidence="1">
    <location>
        <begin position="332"/>
        <end position="350"/>
    </location>
</feature>
<feature type="transmembrane region" description="Helical" evidence="1">
    <location>
        <begin position="115"/>
        <end position="133"/>
    </location>
</feature>
<feature type="transmembrane region" description="Helical" evidence="1">
    <location>
        <begin position="209"/>
        <end position="229"/>
    </location>
</feature>
<feature type="transmembrane region" description="Helical" evidence="1">
    <location>
        <begin position="145"/>
        <end position="162"/>
    </location>
</feature>